<protein>
    <submittedName>
        <fullName evidence="2">Uncharacterized protein</fullName>
    </submittedName>
</protein>
<feature type="region of interest" description="Disordered" evidence="1">
    <location>
        <begin position="1"/>
        <end position="72"/>
    </location>
</feature>
<name>A0A9Q3GGM7_9BASI</name>
<evidence type="ECO:0000313" key="3">
    <source>
        <dbReference type="Proteomes" id="UP000765509"/>
    </source>
</evidence>
<organism evidence="2 3">
    <name type="scientific">Austropuccinia psidii MF-1</name>
    <dbReference type="NCBI Taxonomy" id="1389203"/>
    <lineage>
        <taxon>Eukaryota</taxon>
        <taxon>Fungi</taxon>
        <taxon>Dikarya</taxon>
        <taxon>Basidiomycota</taxon>
        <taxon>Pucciniomycotina</taxon>
        <taxon>Pucciniomycetes</taxon>
        <taxon>Pucciniales</taxon>
        <taxon>Sphaerophragmiaceae</taxon>
        <taxon>Austropuccinia</taxon>
    </lineage>
</organism>
<comment type="caution">
    <text evidence="2">The sequence shown here is derived from an EMBL/GenBank/DDBJ whole genome shotgun (WGS) entry which is preliminary data.</text>
</comment>
<accession>A0A9Q3GGM7</accession>
<keyword evidence="3" id="KW-1185">Reference proteome</keyword>
<sequence length="168" mass="18497">MVHTTNGRNYSVQPDGSGHGRGKSSSRKKCLEDARVSPHSARSVPTNADVNSDPELIQGNNLRAEPFSSGNHRNISVSVQTLVQSSQGRGVGNMPKPLEGGHELLLPHQELSGSGKDHRTLRWVDPISFQRKGKNDKELVEEAKFFMHRPEEGVGNDPSFRERRPSGI</sequence>
<dbReference type="AlphaFoldDB" id="A0A9Q3GGM7"/>
<dbReference type="Proteomes" id="UP000765509">
    <property type="component" value="Unassembled WGS sequence"/>
</dbReference>
<gene>
    <name evidence="2" type="ORF">O181_006286</name>
</gene>
<evidence type="ECO:0000256" key="1">
    <source>
        <dbReference type="SAM" id="MobiDB-lite"/>
    </source>
</evidence>
<reference evidence="2" key="1">
    <citation type="submission" date="2021-03" db="EMBL/GenBank/DDBJ databases">
        <title>Draft genome sequence of rust myrtle Austropuccinia psidii MF-1, a brazilian biotype.</title>
        <authorList>
            <person name="Quecine M.C."/>
            <person name="Pachon D.M.R."/>
            <person name="Bonatelli M.L."/>
            <person name="Correr F.H."/>
            <person name="Franceschini L.M."/>
            <person name="Leite T.F."/>
            <person name="Margarido G.R.A."/>
            <person name="Almeida C.A."/>
            <person name="Ferrarezi J.A."/>
            <person name="Labate C.A."/>
        </authorList>
    </citation>
    <scope>NUCLEOTIDE SEQUENCE</scope>
    <source>
        <strain evidence="2">MF-1</strain>
    </source>
</reference>
<feature type="compositionally biased region" description="Polar residues" evidence="1">
    <location>
        <begin position="1"/>
        <end position="14"/>
    </location>
</feature>
<proteinExistence type="predicted"/>
<dbReference type="EMBL" id="AVOT02001334">
    <property type="protein sequence ID" value="MBW0466571.1"/>
    <property type="molecule type" value="Genomic_DNA"/>
</dbReference>
<evidence type="ECO:0000313" key="2">
    <source>
        <dbReference type="EMBL" id="MBW0466571.1"/>
    </source>
</evidence>